<dbReference type="EMBL" id="AMRI01000018">
    <property type="protein sequence ID" value="EKE71082.1"/>
    <property type="molecule type" value="Genomic_DNA"/>
</dbReference>
<feature type="chain" id="PRO_5003861777" evidence="1">
    <location>
        <begin position="19"/>
        <end position="458"/>
    </location>
</feature>
<dbReference type="Proteomes" id="UP000006755">
    <property type="component" value="Unassembled WGS sequence"/>
</dbReference>
<feature type="domain" description="Peptidase M16 C-terminal" evidence="3">
    <location>
        <begin position="188"/>
        <end position="364"/>
    </location>
</feature>
<evidence type="ECO:0000313" key="4">
    <source>
        <dbReference type="EMBL" id="EKE71082.1"/>
    </source>
</evidence>
<keyword evidence="1" id="KW-0732">Signal</keyword>
<dbReference type="InterPro" id="IPR050361">
    <property type="entry name" value="MPP/UQCRC_Complex"/>
</dbReference>
<gene>
    <name evidence="4" type="ORF">B3C1_13034</name>
</gene>
<dbReference type="Pfam" id="PF00675">
    <property type="entry name" value="Peptidase_M16"/>
    <property type="match status" value="1"/>
</dbReference>
<dbReference type="InterPro" id="IPR011765">
    <property type="entry name" value="Pept_M16_N"/>
</dbReference>
<sequence>MKALTFTLGLALSAKAMAAGYKLPEVTKAQWPNGAQVQLMEQHEVPLVNIDLLVRTGALYDRKEGQAWMTAQSLLLGSKKHDKAALEALLDSMGAELDVKPGLEGTRIHARFLKKDSDTMIGLLAEVLTQPRFDPKDVADLKARRLASLAQERESPKAVVSPYFNRLLWGDSPFANPVGGSEKGVQALELADIKAFYQDWYRPQNLVISAVGDFEAASYAKSLQKALGQWQPKGESPKIKLGIPKAPTKARVLLVNKSDAIETTFIIGGPGIAANDPDWTQVQVLNTVLGGRFTSWLNDALRVKAGLTYGARSGFDGQRQLGDFSIFTFTKTATSKEAIDLALKTYQGLFDGRLDQATLDSAKAYVKGQFPPRLETSGQLSAALSNMALYGYGPERIDDFAAQVDALTLSSAKTLVARAFPKDQLQLVLVGKADALRDLAAQYGEVTEVDIKSTDFRF</sequence>
<dbReference type="PANTHER" id="PTHR11851">
    <property type="entry name" value="METALLOPROTEASE"/>
    <property type="match status" value="1"/>
</dbReference>
<keyword evidence="5" id="KW-1185">Reference proteome</keyword>
<protein>
    <submittedName>
        <fullName evidence="4">Peptidase M16 domain-containing protein</fullName>
    </submittedName>
</protein>
<accession>K2J8C2</accession>
<dbReference type="RefSeq" id="WP_008485366.1">
    <property type="nucleotide sequence ID" value="NZ_AMRI01000018.1"/>
</dbReference>
<evidence type="ECO:0000259" key="2">
    <source>
        <dbReference type="Pfam" id="PF00675"/>
    </source>
</evidence>
<dbReference type="InterPro" id="IPR007863">
    <property type="entry name" value="Peptidase_M16_C"/>
</dbReference>
<dbReference type="PATRIC" id="fig|745411.4.peg.2567"/>
<evidence type="ECO:0000256" key="1">
    <source>
        <dbReference type="SAM" id="SignalP"/>
    </source>
</evidence>
<dbReference type="Gene3D" id="3.30.830.10">
    <property type="entry name" value="Metalloenzyme, LuxS/M16 peptidase-like"/>
    <property type="match status" value="2"/>
</dbReference>
<reference evidence="4 5" key="1">
    <citation type="journal article" date="2012" name="J. Bacteriol.">
        <title>Genome Sequence of Gallaecimonas xiamenensis Type Strain 3-C-1.</title>
        <authorList>
            <person name="Lai Q."/>
            <person name="Wang L."/>
            <person name="Wang W."/>
            <person name="Shao Z."/>
        </authorList>
    </citation>
    <scope>NUCLEOTIDE SEQUENCE [LARGE SCALE GENOMIC DNA]</scope>
    <source>
        <strain evidence="4 5">3-C-1</strain>
    </source>
</reference>
<dbReference type="eggNOG" id="COG0612">
    <property type="taxonomic scope" value="Bacteria"/>
</dbReference>
<evidence type="ECO:0000259" key="3">
    <source>
        <dbReference type="Pfam" id="PF05193"/>
    </source>
</evidence>
<comment type="caution">
    <text evidence="4">The sequence shown here is derived from an EMBL/GenBank/DDBJ whole genome shotgun (WGS) entry which is preliminary data.</text>
</comment>
<dbReference type="OrthoDB" id="9811314at2"/>
<dbReference type="Pfam" id="PF05193">
    <property type="entry name" value="Peptidase_M16_C"/>
    <property type="match status" value="1"/>
</dbReference>
<feature type="domain" description="Peptidase M16 N-terminal" evidence="2">
    <location>
        <begin position="41"/>
        <end position="178"/>
    </location>
</feature>
<name>K2J8C2_9GAMM</name>
<dbReference type="SUPFAM" id="SSF63411">
    <property type="entry name" value="LuxS/MPP-like metallohydrolase"/>
    <property type="match status" value="2"/>
</dbReference>
<dbReference type="STRING" id="745411.B3C1_13034"/>
<dbReference type="AlphaFoldDB" id="K2J8C2"/>
<dbReference type="PANTHER" id="PTHR11851:SF224">
    <property type="entry name" value="PROCESSING PROTEASE"/>
    <property type="match status" value="1"/>
</dbReference>
<dbReference type="GO" id="GO:0046872">
    <property type="term" value="F:metal ion binding"/>
    <property type="evidence" value="ECO:0007669"/>
    <property type="project" value="InterPro"/>
</dbReference>
<dbReference type="InterPro" id="IPR011249">
    <property type="entry name" value="Metalloenz_LuxS/M16"/>
</dbReference>
<evidence type="ECO:0000313" key="5">
    <source>
        <dbReference type="Proteomes" id="UP000006755"/>
    </source>
</evidence>
<proteinExistence type="predicted"/>
<organism evidence="4 5">
    <name type="scientific">Gallaecimonas xiamenensis 3-C-1</name>
    <dbReference type="NCBI Taxonomy" id="745411"/>
    <lineage>
        <taxon>Bacteria</taxon>
        <taxon>Pseudomonadati</taxon>
        <taxon>Pseudomonadota</taxon>
        <taxon>Gammaproteobacteria</taxon>
        <taxon>Enterobacterales</taxon>
        <taxon>Gallaecimonadaceae</taxon>
        <taxon>Gallaecimonas</taxon>
    </lineage>
</organism>
<feature type="signal peptide" evidence="1">
    <location>
        <begin position="1"/>
        <end position="18"/>
    </location>
</feature>